<feature type="region of interest" description="Disordered" evidence="2">
    <location>
        <begin position="533"/>
        <end position="671"/>
    </location>
</feature>
<feature type="repeat" description="RCC1" evidence="1">
    <location>
        <begin position="477"/>
        <end position="528"/>
    </location>
</feature>
<evidence type="ECO:0000259" key="3">
    <source>
        <dbReference type="PROSITE" id="PS51061"/>
    </source>
</evidence>
<dbReference type="GeneID" id="17353607"/>
<dbReference type="OrthoDB" id="526307at2759"/>
<dbReference type="KEGG" id="cvr:CHLNCDRAFT_135581"/>
<reference evidence="4 5" key="1">
    <citation type="journal article" date="2010" name="Plant Cell">
        <title>The Chlorella variabilis NC64A genome reveals adaptation to photosymbiosis, coevolution with viruses, and cryptic sex.</title>
        <authorList>
            <person name="Blanc G."/>
            <person name="Duncan G."/>
            <person name="Agarkova I."/>
            <person name="Borodovsky M."/>
            <person name="Gurnon J."/>
            <person name="Kuo A."/>
            <person name="Lindquist E."/>
            <person name="Lucas S."/>
            <person name="Pangilinan J."/>
            <person name="Polle J."/>
            <person name="Salamov A."/>
            <person name="Terry A."/>
            <person name="Yamada T."/>
            <person name="Dunigan D.D."/>
            <person name="Grigoriev I.V."/>
            <person name="Claverie J.M."/>
            <person name="Van Etten J.L."/>
        </authorList>
    </citation>
    <scope>NUCLEOTIDE SEQUENCE [LARGE SCALE GENOMIC DNA]</scope>
    <source>
        <strain evidence="4 5">NC64A</strain>
    </source>
</reference>
<dbReference type="Pfam" id="PF12937">
    <property type="entry name" value="F-box-like"/>
    <property type="match status" value="1"/>
</dbReference>
<feature type="domain" description="R3H" evidence="3">
    <location>
        <begin position="675"/>
        <end position="739"/>
    </location>
</feature>
<evidence type="ECO:0000313" key="4">
    <source>
        <dbReference type="EMBL" id="EFN54163.1"/>
    </source>
</evidence>
<dbReference type="GO" id="GO:0003676">
    <property type="term" value="F:nucleic acid binding"/>
    <property type="evidence" value="ECO:0007669"/>
    <property type="project" value="UniProtKB-UniRule"/>
</dbReference>
<feature type="repeat" description="RCC1" evidence="1">
    <location>
        <begin position="223"/>
        <end position="291"/>
    </location>
</feature>
<feature type="compositionally biased region" description="Basic and acidic residues" evidence="2">
    <location>
        <begin position="604"/>
        <end position="615"/>
    </location>
</feature>
<dbReference type="InterPro" id="IPR051553">
    <property type="entry name" value="Ran_GTPase-activating"/>
</dbReference>
<dbReference type="Gene3D" id="1.20.1280.50">
    <property type="match status" value="1"/>
</dbReference>
<dbReference type="GO" id="GO:0005737">
    <property type="term" value="C:cytoplasm"/>
    <property type="evidence" value="ECO:0007669"/>
    <property type="project" value="TreeGrafter"/>
</dbReference>
<dbReference type="InterPro" id="IPR036047">
    <property type="entry name" value="F-box-like_dom_sf"/>
</dbReference>
<dbReference type="Pfam" id="PF00415">
    <property type="entry name" value="RCC1"/>
    <property type="match status" value="1"/>
</dbReference>
<name>E1ZII2_CHLVA</name>
<dbReference type="SUPFAM" id="SSF50985">
    <property type="entry name" value="RCC1/BLIP-II"/>
    <property type="match status" value="1"/>
</dbReference>
<dbReference type="Gene3D" id="3.30.1370.50">
    <property type="entry name" value="R3H-like domain"/>
    <property type="match status" value="1"/>
</dbReference>
<sequence>MEEEGANRWGAALDPLLLAFSRLASEDLARCSLVCKSWAALLLSSAPWEAALRREYGYVPPPAARHQARQLFMAAHTSRLFLAGRNILPACCAARSGGSSRFTAPERLTLPASGDDGPASGNAASELAAPQLVPHSRLSVKAVAAGADFAALLMWDGAVLDTRCLPVSAASSSGSELRAQQGGLDWTGLWRPPCGRAVAVAAGGCWQGNGRPGGHVLVVTDQSTVWAWGGNCAGQLGLSTSASPPGASPAAAAAAWVAAPLEAVDSSAAAAMGLPTAAACGEEHSVLLSASGQLHAAGSNGSGACGLPLVQLRAAAFSEVWLPPGEAAAAVSCGGRNTAAITASGRLLVCGSNEHGQCGVGRVGDCCWHLADIGPSAAWHGLQRTNQLSGGGFGEAAAGQGVVAAACGNGSLYALTQQGEVFAWGQGGQGAPSGCELGLGGSSRSVCTPSRLAWARDAACLAASCSGRFAAVVDGHGRLFTFGAGKYGALGHGDTNKKAVGRPVKALQGMQVHAAACGADWLLIVAAWKPPAGRAGRGGGAGGGRRATVQTAAPAGEQGASQMPGEQPATPPVPGRRRGSPFTTSEEASVAGPGSSGSRLRGRSGREQRKEERRLARAGGRGWLPEPPELPAAAALSRRQRWMAEPPAAASAPSRPAGDQEEGSASSGRRGGLDREMAYLLRCQLKAFSADPSQRQLVFPRSFSARDRWQIHVLAEDWGLMHESIGEGGRRKLVVWKPSRSRRSLEPSMLAGDSDSEDGAAADPEE</sequence>
<feature type="region of interest" description="Disordered" evidence="2">
    <location>
        <begin position="738"/>
        <end position="766"/>
    </location>
</feature>
<dbReference type="InParanoid" id="E1ZII2"/>
<dbReference type="Proteomes" id="UP000008141">
    <property type="component" value="Unassembled WGS sequence"/>
</dbReference>
<keyword evidence="5" id="KW-1185">Reference proteome</keyword>
<dbReference type="PANTHER" id="PTHR45982">
    <property type="entry name" value="REGULATOR OF CHROMOSOME CONDENSATION"/>
    <property type="match status" value="1"/>
</dbReference>
<evidence type="ECO:0000256" key="1">
    <source>
        <dbReference type="PROSITE-ProRule" id="PRU00235"/>
    </source>
</evidence>
<dbReference type="Pfam" id="PF01424">
    <property type="entry name" value="R3H"/>
    <property type="match status" value="1"/>
</dbReference>
<dbReference type="RefSeq" id="XP_005846265.1">
    <property type="nucleotide sequence ID" value="XM_005846203.1"/>
</dbReference>
<dbReference type="PROSITE" id="PS51061">
    <property type="entry name" value="R3H"/>
    <property type="match status" value="1"/>
</dbReference>
<dbReference type="SUPFAM" id="SSF81383">
    <property type="entry name" value="F-box domain"/>
    <property type="match status" value="1"/>
</dbReference>
<organism evidence="5">
    <name type="scientific">Chlorella variabilis</name>
    <name type="common">Green alga</name>
    <dbReference type="NCBI Taxonomy" id="554065"/>
    <lineage>
        <taxon>Eukaryota</taxon>
        <taxon>Viridiplantae</taxon>
        <taxon>Chlorophyta</taxon>
        <taxon>core chlorophytes</taxon>
        <taxon>Trebouxiophyceae</taxon>
        <taxon>Chlorellales</taxon>
        <taxon>Chlorellaceae</taxon>
        <taxon>Chlorella clade</taxon>
        <taxon>Chlorella</taxon>
    </lineage>
</organism>
<protein>
    <recommendedName>
        <fullName evidence="3">R3H domain-containing protein</fullName>
    </recommendedName>
</protein>
<dbReference type="Pfam" id="PF13540">
    <property type="entry name" value="RCC1_2"/>
    <property type="match status" value="1"/>
</dbReference>
<gene>
    <name evidence="4" type="ORF">CHLNCDRAFT_135581</name>
</gene>
<dbReference type="EMBL" id="GL433848">
    <property type="protein sequence ID" value="EFN54163.1"/>
    <property type="molecule type" value="Genomic_DNA"/>
</dbReference>
<dbReference type="PROSITE" id="PS50012">
    <property type="entry name" value="RCC1_3"/>
    <property type="match status" value="2"/>
</dbReference>
<dbReference type="PROSITE" id="PS00626">
    <property type="entry name" value="RCC1_2"/>
    <property type="match status" value="1"/>
</dbReference>
<dbReference type="PANTHER" id="PTHR45982:SF11">
    <property type="entry name" value="E3 UBIQUITIN-PROTEIN LIGASE HERC1 ISOFORM X1-RELATED"/>
    <property type="match status" value="1"/>
</dbReference>
<dbReference type="SUPFAM" id="SSF82708">
    <property type="entry name" value="R3H domain"/>
    <property type="match status" value="1"/>
</dbReference>
<dbReference type="eggNOG" id="KOG0941">
    <property type="taxonomic scope" value="Eukaryota"/>
</dbReference>
<accession>E1ZII2</accession>
<dbReference type="InterPro" id="IPR000408">
    <property type="entry name" value="Reg_chr_condens"/>
</dbReference>
<dbReference type="InterPro" id="IPR009091">
    <property type="entry name" value="RCC1/BLIP-II"/>
</dbReference>
<dbReference type="AlphaFoldDB" id="E1ZII2"/>
<feature type="compositionally biased region" description="Gly residues" evidence="2">
    <location>
        <begin position="535"/>
        <end position="545"/>
    </location>
</feature>
<dbReference type="InterPro" id="IPR001374">
    <property type="entry name" value="R3H_dom"/>
</dbReference>
<dbReference type="InterPro" id="IPR036867">
    <property type="entry name" value="R3H_dom_sf"/>
</dbReference>
<dbReference type="InterPro" id="IPR001810">
    <property type="entry name" value="F-box_dom"/>
</dbReference>
<feature type="compositionally biased region" description="Acidic residues" evidence="2">
    <location>
        <begin position="754"/>
        <end position="766"/>
    </location>
</feature>
<evidence type="ECO:0000256" key="2">
    <source>
        <dbReference type="SAM" id="MobiDB-lite"/>
    </source>
</evidence>
<dbReference type="Gene3D" id="2.130.10.30">
    <property type="entry name" value="Regulator of chromosome condensation 1/beta-lactamase-inhibitor protein II"/>
    <property type="match status" value="2"/>
</dbReference>
<dbReference type="GO" id="GO:0005085">
    <property type="term" value="F:guanyl-nucleotide exchange factor activity"/>
    <property type="evidence" value="ECO:0007669"/>
    <property type="project" value="TreeGrafter"/>
</dbReference>
<evidence type="ECO:0000313" key="5">
    <source>
        <dbReference type="Proteomes" id="UP000008141"/>
    </source>
</evidence>
<proteinExistence type="predicted"/>
<feature type="compositionally biased region" description="Low complexity" evidence="2">
    <location>
        <begin position="644"/>
        <end position="668"/>
    </location>
</feature>